<evidence type="ECO:0000313" key="20">
    <source>
        <dbReference type="EMBL" id="AQQ70399.1"/>
    </source>
</evidence>
<evidence type="ECO:0000256" key="11">
    <source>
        <dbReference type="ARBA" id="ARBA00022932"/>
    </source>
</evidence>
<dbReference type="Gene3D" id="1.20.1060.10">
    <property type="entry name" value="Taq DNA Polymerase, Chain T, domain 4"/>
    <property type="match status" value="1"/>
</dbReference>
<evidence type="ECO:0000256" key="8">
    <source>
        <dbReference type="ARBA" id="ARBA00022763"/>
    </source>
</evidence>
<dbReference type="InterPro" id="IPR002298">
    <property type="entry name" value="DNA_polymerase_A"/>
</dbReference>
<dbReference type="Pfam" id="PF02739">
    <property type="entry name" value="5_3_exonuc_N"/>
    <property type="match status" value="1"/>
</dbReference>
<dbReference type="RefSeq" id="WP_146682668.1">
    <property type="nucleotide sequence ID" value="NZ_CP019646.1"/>
</dbReference>
<gene>
    <name evidence="16 20" type="primary">polA</name>
    <name evidence="20" type="ORF">SMSP2_00747</name>
</gene>
<dbReference type="GO" id="GO:0003677">
    <property type="term" value="F:DNA binding"/>
    <property type="evidence" value="ECO:0007669"/>
    <property type="project" value="UniProtKB-UniRule"/>
</dbReference>
<feature type="domain" description="DNA-directed DNA polymerase family A palm" evidence="19">
    <location>
        <begin position="673"/>
        <end position="880"/>
    </location>
</feature>
<proteinExistence type="inferred from homology"/>
<dbReference type="InterPro" id="IPR002562">
    <property type="entry name" value="3'-5'_exonuclease_dom"/>
</dbReference>
<dbReference type="GO" id="GO:0003887">
    <property type="term" value="F:DNA-directed DNA polymerase activity"/>
    <property type="evidence" value="ECO:0007669"/>
    <property type="project" value="UniProtKB-UniRule"/>
</dbReference>
<dbReference type="CDD" id="cd06139">
    <property type="entry name" value="DNA_polA_I_Ecoli_like_exo"/>
    <property type="match status" value="1"/>
</dbReference>
<dbReference type="SUPFAM" id="SSF56672">
    <property type="entry name" value="DNA/RNA polymerases"/>
    <property type="match status" value="1"/>
</dbReference>
<reference evidence="21" key="1">
    <citation type="submission" date="2017-02" db="EMBL/GenBank/DDBJ databases">
        <title>Comparative genomics and description of representatives of a novel lineage of planctomycetes thriving in anoxic sediments.</title>
        <authorList>
            <person name="Spring S."/>
            <person name="Bunk B."/>
            <person name="Sproer C."/>
        </authorList>
    </citation>
    <scope>NUCLEOTIDE SEQUENCE [LARGE SCALE GENOMIC DNA]</scope>
    <source>
        <strain evidence="21">SM-Chi-D1</strain>
    </source>
</reference>
<evidence type="ECO:0000256" key="6">
    <source>
        <dbReference type="ARBA" id="ARBA00022705"/>
    </source>
</evidence>
<dbReference type="EC" id="2.7.7.7" evidence="2 15"/>
<dbReference type="GO" id="GO:0006261">
    <property type="term" value="P:DNA-templated DNA replication"/>
    <property type="evidence" value="ECO:0007669"/>
    <property type="project" value="UniProtKB-UniRule"/>
</dbReference>
<evidence type="ECO:0000313" key="21">
    <source>
        <dbReference type="Proteomes" id="UP000188181"/>
    </source>
</evidence>
<sequence length="916" mass="102936">MSKDLYILDGHSHIYSAYYAPMSAALTSPAGEPTKAVYIFTNILMSLIKRKNPEYVVVAMDSKGKGFRGEIYPEYKSNRPPMPEDLRPQIERVREILDALRIPAVTVENFEADDVIGTLSRQWESNGGNVYICSKDKDMQQLINKSTCIYDIQKDKVKDENWIKNELGIDPVQFIDVLALQGDSIDNVPGVPDVGPKTAIQWIAKYGTIENLYEHADDIKGKRGKSLRDNKEQAIMSKKLVTIDCDAPVQFDLNTAKLQDPDTGKLTNIFSELGFTKLAAAFDLTLAKPEPKSAGKADLFAALDEGQQESPAEYLNITTVKHDYRLVNTPEKLEDMLKDISRLEEFAIDTETTSLNPVDASLVGISLCGTKGLAYYLPVKAPMGDKKLETAILKEKLGPILTDSSIKKIGQNIKYDLIVLENAGFELKGVVFDTMIASYVLAAERNSHSMDNMARDYLKYECMPITELIGKGKKQRTFDSVETALACEYAAEDADITWQLYQYLKPELTARPQLEKLFNEIEMPLLFVLKTLEQNGVALNISILKQMSQTLAERIEILSNAIYDKTDSDFNIDSPKQLSEVLFDKLGLPQVKKRSTDIRVLEELRTAHSCIDDIIEYRQLTKLKNTYIDKLPTMISQRSGKLHASFNQTVTATGRLSSSNPNLQNIPIRTEIGRKIRSAFVPGAADHVILSADYSQIELRILAHLSQDPGLMEAFADGRDIHSFVAHQIFNVPLEDVTPDMRSKCKAVNYGIIYGQGAFGLSNTIGISQTEAREFINSYFKRYSSIKMYMESSLENARKKGYAETMFMRRRPVSGINSSNYNIRSQAERMAFNTILQGSAADLIKIAMINIQRRIDEKNEPVRMILQVHDELVFEVPEKNVEEHSSWIVSMMENAVEMSVPIIADCGWGKDWSTGH</sequence>
<dbReference type="Pfam" id="PF01367">
    <property type="entry name" value="5_3_exonuc"/>
    <property type="match status" value="1"/>
</dbReference>
<keyword evidence="8 16" id="KW-0227">DNA damage</keyword>
<dbReference type="EMBL" id="CP019646">
    <property type="protein sequence ID" value="AQQ70399.1"/>
    <property type="molecule type" value="Genomic_DNA"/>
</dbReference>
<dbReference type="CDD" id="cd09859">
    <property type="entry name" value="PIN_53EXO"/>
    <property type="match status" value="1"/>
</dbReference>
<dbReference type="Gene3D" id="3.30.70.370">
    <property type="match status" value="1"/>
</dbReference>
<dbReference type="PRINTS" id="PR00868">
    <property type="entry name" value="DNAPOLI"/>
</dbReference>
<dbReference type="InterPro" id="IPR008918">
    <property type="entry name" value="HhH2"/>
</dbReference>
<dbReference type="InterPro" id="IPR029060">
    <property type="entry name" value="PIN-like_dom_sf"/>
</dbReference>
<organism evidence="20 21">
    <name type="scientific">Limihaloglobus sulfuriphilus</name>
    <dbReference type="NCBI Taxonomy" id="1851148"/>
    <lineage>
        <taxon>Bacteria</taxon>
        <taxon>Pseudomonadati</taxon>
        <taxon>Planctomycetota</taxon>
        <taxon>Phycisphaerae</taxon>
        <taxon>Sedimentisphaerales</taxon>
        <taxon>Sedimentisphaeraceae</taxon>
        <taxon>Limihaloglobus</taxon>
    </lineage>
</organism>
<evidence type="ECO:0000256" key="2">
    <source>
        <dbReference type="ARBA" id="ARBA00012417"/>
    </source>
</evidence>
<evidence type="ECO:0000256" key="3">
    <source>
        <dbReference type="ARBA" id="ARBA00020311"/>
    </source>
</evidence>
<name>A0A1Q2MCM3_9BACT</name>
<keyword evidence="5 16" id="KW-0548">Nucleotidyltransferase</keyword>
<dbReference type="SUPFAM" id="SSF47807">
    <property type="entry name" value="5' to 3' exonuclease, C-terminal subdomain"/>
    <property type="match status" value="1"/>
</dbReference>
<protein>
    <recommendedName>
        <fullName evidence="3 15">DNA polymerase I</fullName>
        <ecNumber evidence="2 15">2.7.7.7</ecNumber>
    </recommendedName>
</protein>
<dbReference type="Gene3D" id="3.30.420.10">
    <property type="entry name" value="Ribonuclease H-like superfamily/Ribonuclease H"/>
    <property type="match status" value="1"/>
</dbReference>
<dbReference type="InterPro" id="IPR002421">
    <property type="entry name" value="5-3_exonuclease"/>
</dbReference>
<dbReference type="PANTHER" id="PTHR10133">
    <property type="entry name" value="DNA POLYMERASE I"/>
    <property type="match status" value="1"/>
</dbReference>
<dbReference type="SUPFAM" id="SSF88723">
    <property type="entry name" value="PIN domain-like"/>
    <property type="match status" value="1"/>
</dbReference>
<evidence type="ECO:0000256" key="15">
    <source>
        <dbReference type="NCBIfam" id="TIGR00593"/>
    </source>
</evidence>
<evidence type="ECO:0000259" key="17">
    <source>
        <dbReference type="SMART" id="SM00474"/>
    </source>
</evidence>
<evidence type="ECO:0000256" key="9">
    <source>
        <dbReference type="ARBA" id="ARBA00022801"/>
    </source>
</evidence>
<dbReference type="Gene3D" id="1.10.150.20">
    <property type="entry name" value="5' to 3' exonuclease, C-terminal subdomain"/>
    <property type="match status" value="2"/>
</dbReference>
<dbReference type="NCBIfam" id="NF004397">
    <property type="entry name" value="PRK05755.1"/>
    <property type="match status" value="1"/>
</dbReference>
<accession>A0A1Q2MCM3</accession>
<dbReference type="PANTHER" id="PTHR10133:SF27">
    <property type="entry name" value="DNA POLYMERASE NU"/>
    <property type="match status" value="1"/>
</dbReference>
<dbReference type="KEGG" id="pbas:SMSP2_00747"/>
<evidence type="ECO:0000256" key="4">
    <source>
        <dbReference type="ARBA" id="ARBA00022679"/>
    </source>
</evidence>
<feature type="domain" description="5'-3' exonuclease" evidence="18">
    <location>
        <begin position="2"/>
        <end position="259"/>
    </location>
</feature>
<dbReference type="Proteomes" id="UP000188181">
    <property type="component" value="Chromosome"/>
</dbReference>
<keyword evidence="13 16" id="KW-0234">DNA repair</keyword>
<keyword evidence="4 16" id="KW-0808">Transferase</keyword>
<dbReference type="GO" id="GO:0008409">
    <property type="term" value="F:5'-3' exonuclease activity"/>
    <property type="evidence" value="ECO:0007669"/>
    <property type="project" value="UniProtKB-UniRule"/>
</dbReference>
<dbReference type="InterPro" id="IPR020045">
    <property type="entry name" value="DNA_polI_H3TH"/>
</dbReference>
<evidence type="ECO:0000259" key="19">
    <source>
        <dbReference type="SMART" id="SM00482"/>
    </source>
</evidence>
<dbReference type="FunFam" id="1.10.150.20:FF:000002">
    <property type="entry name" value="DNA polymerase I"/>
    <property type="match status" value="1"/>
</dbReference>
<dbReference type="NCBIfam" id="TIGR00593">
    <property type="entry name" value="pola"/>
    <property type="match status" value="1"/>
</dbReference>
<evidence type="ECO:0000259" key="18">
    <source>
        <dbReference type="SMART" id="SM00475"/>
    </source>
</evidence>
<dbReference type="Pfam" id="PF01612">
    <property type="entry name" value="DNA_pol_A_exo1"/>
    <property type="match status" value="1"/>
</dbReference>
<dbReference type="InterPro" id="IPR043502">
    <property type="entry name" value="DNA/RNA_pol_sf"/>
</dbReference>
<dbReference type="Pfam" id="PF00476">
    <property type="entry name" value="DNA_pol_A"/>
    <property type="match status" value="1"/>
</dbReference>
<dbReference type="AlphaFoldDB" id="A0A1Q2MCM3"/>
<evidence type="ECO:0000256" key="13">
    <source>
        <dbReference type="ARBA" id="ARBA00023204"/>
    </source>
</evidence>
<dbReference type="SUPFAM" id="SSF53098">
    <property type="entry name" value="Ribonuclease H-like"/>
    <property type="match status" value="1"/>
</dbReference>
<evidence type="ECO:0000256" key="16">
    <source>
        <dbReference type="RuleBase" id="RU004460"/>
    </source>
</evidence>
<dbReference type="SMART" id="SM00474">
    <property type="entry name" value="35EXOc"/>
    <property type="match status" value="1"/>
</dbReference>
<dbReference type="Gene3D" id="3.40.50.1010">
    <property type="entry name" value="5'-nuclease"/>
    <property type="match status" value="1"/>
</dbReference>
<keyword evidence="7" id="KW-0540">Nuclease</keyword>
<comment type="catalytic activity">
    <reaction evidence="14 16">
        <text>DNA(n) + a 2'-deoxyribonucleoside 5'-triphosphate = DNA(n+1) + diphosphate</text>
        <dbReference type="Rhea" id="RHEA:22508"/>
        <dbReference type="Rhea" id="RHEA-COMP:17339"/>
        <dbReference type="Rhea" id="RHEA-COMP:17340"/>
        <dbReference type="ChEBI" id="CHEBI:33019"/>
        <dbReference type="ChEBI" id="CHEBI:61560"/>
        <dbReference type="ChEBI" id="CHEBI:173112"/>
        <dbReference type="EC" id="2.7.7.7"/>
    </reaction>
</comment>
<dbReference type="CDD" id="cd08637">
    <property type="entry name" value="DNA_pol_A_pol_I_C"/>
    <property type="match status" value="1"/>
</dbReference>
<dbReference type="FunFam" id="1.10.150.20:FF:000003">
    <property type="entry name" value="DNA polymerase I"/>
    <property type="match status" value="1"/>
</dbReference>
<keyword evidence="6 16" id="KW-0235">DNA replication</keyword>
<dbReference type="STRING" id="1851148.SMSP2_00747"/>
<evidence type="ECO:0000256" key="14">
    <source>
        <dbReference type="ARBA" id="ARBA00049244"/>
    </source>
</evidence>
<dbReference type="SMART" id="SM00482">
    <property type="entry name" value="POLAc"/>
    <property type="match status" value="1"/>
</dbReference>
<keyword evidence="10 16" id="KW-0269">Exonuclease</keyword>
<dbReference type="OrthoDB" id="9806424at2"/>
<evidence type="ECO:0000256" key="1">
    <source>
        <dbReference type="ARBA" id="ARBA00007705"/>
    </source>
</evidence>
<dbReference type="InterPro" id="IPR018320">
    <property type="entry name" value="DNA_polymerase_1"/>
</dbReference>
<dbReference type="InterPro" id="IPR020046">
    <property type="entry name" value="5-3_exonucl_a-hlix_arch_N"/>
</dbReference>
<dbReference type="FunFam" id="1.20.1060.10:FF:000001">
    <property type="entry name" value="DNA polymerase I"/>
    <property type="match status" value="1"/>
</dbReference>
<dbReference type="GO" id="GO:0006302">
    <property type="term" value="P:double-strand break repair"/>
    <property type="evidence" value="ECO:0007669"/>
    <property type="project" value="TreeGrafter"/>
</dbReference>
<dbReference type="InterPro" id="IPR001098">
    <property type="entry name" value="DNA-dir_DNA_pol_A_palm_dom"/>
</dbReference>
<dbReference type="InterPro" id="IPR036397">
    <property type="entry name" value="RNaseH_sf"/>
</dbReference>
<keyword evidence="21" id="KW-1185">Reference proteome</keyword>
<keyword evidence="9 16" id="KW-0378">Hydrolase</keyword>
<dbReference type="GO" id="GO:0008408">
    <property type="term" value="F:3'-5' exonuclease activity"/>
    <property type="evidence" value="ECO:0007669"/>
    <property type="project" value="UniProtKB-UniRule"/>
</dbReference>
<dbReference type="SMART" id="SM00279">
    <property type="entry name" value="HhH2"/>
    <property type="match status" value="1"/>
</dbReference>
<evidence type="ECO:0000256" key="7">
    <source>
        <dbReference type="ARBA" id="ARBA00022722"/>
    </source>
</evidence>
<feature type="domain" description="3'-5' exonuclease" evidence="17">
    <location>
        <begin position="324"/>
        <end position="509"/>
    </location>
</feature>
<dbReference type="InterPro" id="IPR036279">
    <property type="entry name" value="5-3_exonuclease_C_sf"/>
</dbReference>
<comment type="similarity">
    <text evidence="1 16">Belongs to the DNA polymerase type-A family.</text>
</comment>
<dbReference type="InterPro" id="IPR012337">
    <property type="entry name" value="RNaseH-like_sf"/>
</dbReference>
<keyword evidence="12 16" id="KW-0238">DNA-binding</keyword>
<comment type="function">
    <text evidence="16">In addition to polymerase activity, this DNA polymerase exhibits 3'-5' and 5'-3' exonuclease activity.</text>
</comment>
<evidence type="ECO:0000256" key="12">
    <source>
        <dbReference type="ARBA" id="ARBA00023125"/>
    </source>
</evidence>
<dbReference type="SMART" id="SM00475">
    <property type="entry name" value="53EXOc"/>
    <property type="match status" value="1"/>
</dbReference>
<evidence type="ECO:0000256" key="10">
    <source>
        <dbReference type="ARBA" id="ARBA00022839"/>
    </source>
</evidence>
<keyword evidence="11 16" id="KW-0239">DNA-directed DNA polymerase</keyword>
<dbReference type="CDD" id="cd09898">
    <property type="entry name" value="H3TH_53EXO"/>
    <property type="match status" value="1"/>
</dbReference>
<evidence type="ECO:0000256" key="5">
    <source>
        <dbReference type="ARBA" id="ARBA00022695"/>
    </source>
</evidence>